<dbReference type="AlphaFoldDB" id="A0A139SQV6"/>
<dbReference type="EMBL" id="LSZO01000173">
    <property type="protein sequence ID" value="KXU36989.1"/>
    <property type="molecule type" value="Genomic_DNA"/>
</dbReference>
<comment type="caution">
    <text evidence="2">The sequence shown here is derived from an EMBL/GenBank/DDBJ whole genome shotgun (WGS) entry which is preliminary data.</text>
</comment>
<evidence type="ECO:0008006" key="4">
    <source>
        <dbReference type="Google" id="ProtNLM"/>
    </source>
</evidence>
<keyword evidence="3" id="KW-1185">Reference proteome</keyword>
<gene>
    <name evidence="2" type="ORF">AXE65_04210</name>
</gene>
<evidence type="ECO:0000256" key="1">
    <source>
        <dbReference type="SAM" id="SignalP"/>
    </source>
</evidence>
<feature type="signal peptide" evidence="1">
    <location>
        <begin position="1"/>
        <end position="23"/>
    </location>
</feature>
<proteinExistence type="predicted"/>
<dbReference type="NCBIfam" id="TIGR04359">
    <property type="entry name" value="TrbK_RP4"/>
    <property type="match status" value="1"/>
</dbReference>
<accession>A0A139SQV6</accession>
<organism evidence="2 3">
    <name type="scientific">Ventosimonas gracilis</name>
    <dbReference type="NCBI Taxonomy" id="1680762"/>
    <lineage>
        <taxon>Bacteria</taxon>
        <taxon>Pseudomonadati</taxon>
        <taxon>Pseudomonadota</taxon>
        <taxon>Gammaproteobacteria</taxon>
        <taxon>Pseudomonadales</taxon>
        <taxon>Ventosimonadaceae</taxon>
        <taxon>Ventosimonas</taxon>
    </lineage>
</organism>
<reference evidence="2 3" key="1">
    <citation type="submission" date="2016-02" db="EMBL/GenBank/DDBJ databases">
        <authorList>
            <person name="Wen L."/>
            <person name="He K."/>
            <person name="Yang H."/>
        </authorList>
    </citation>
    <scope>NUCLEOTIDE SEQUENCE [LARGE SCALE GENOMIC DNA]</scope>
    <source>
        <strain evidence="2 3">CV58</strain>
    </source>
</reference>
<dbReference type="RefSeq" id="WP_068391246.1">
    <property type="nucleotide sequence ID" value="NZ_LSZO01000173.1"/>
</dbReference>
<dbReference type="Proteomes" id="UP000072660">
    <property type="component" value="Unassembled WGS sequence"/>
</dbReference>
<dbReference type="InterPro" id="IPR027584">
    <property type="entry name" value="TrbK_RP4"/>
</dbReference>
<protein>
    <recommendedName>
        <fullName evidence="4">Lipoprotein</fullName>
    </recommendedName>
</protein>
<evidence type="ECO:0000313" key="3">
    <source>
        <dbReference type="Proteomes" id="UP000072660"/>
    </source>
</evidence>
<evidence type="ECO:0000313" key="2">
    <source>
        <dbReference type="EMBL" id="KXU36989.1"/>
    </source>
</evidence>
<sequence>MKTTAQKTLAFLPLVLAMIWLQGCDSTPKVNEENCSKIKIRGFDAEAEAFQRQFKSEEQWKGFYNACENKKLGQFKFLYKPEVNKENCDKLYLPDNTFSEEHQKQFIDNLAWRSFADSCRYLDKTRPSPYQSWKP</sequence>
<keyword evidence="1" id="KW-0732">Signal</keyword>
<name>A0A139SQV6_9GAMM</name>
<feature type="chain" id="PRO_5007299393" description="Lipoprotein" evidence="1">
    <location>
        <begin position="24"/>
        <end position="135"/>
    </location>
</feature>
<dbReference type="PROSITE" id="PS51257">
    <property type="entry name" value="PROKAR_LIPOPROTEIN"/>
    <property type="match status" value="1"/>
</dbReference>